<evidence type="ECO:0000313" key="8">
    <source>
        <dbReference type="Proteomes" id="UP001500212"/>
    </source>
</evidence>
<reference evidence="8" key="1">
    <citation type="journal article" date="2019" name="Int. J. Syst. Evol. Microbiol.">
        <title>The Global Catalogue of Microorganisms (GCM) 10K type strain sequencing project: providing services to taxonomists for standard genome sequencing and annotation.</title>
        <authorList>
            <consortium name="The Broad Institute Genomics Platform"/>
            <consortium name="The Broad Institute Genome Sequencing Center for Infectious Disease"/>
            <person name="Wu L."/>
            <person name="Ma J."/>
        </authorList>
    </citation>
    <scope>NUCLEOTIDE SEQUENCE [LARGE SCALE GENOMIC DNA]</scope>
    <source>
        <strain evidence="8">JCM 17938</strain>
    </source>
</reference>
<protein>
    <submittedName>
        <fullName evidence="7">SulP family inorganic anion transporter</fullName>
    </submittedName>
</protein>
<dbReference type="InterPro" id="IPR036513">
    <property type="entry name" value="STAS_dom_sf"/>
</dbReference>
<feature type="transmembrane region" description="Helical" evidence="5">
    <location>
        <begin position="57"/>
        <end position="77"/>
    </location>
</feature>
<feature type="transmembrane region" description="Helical" evidence="5">
    <location>
        <begin position="84"/>
        <end position="104"/>
    </location>
</feature>
<dbReference type="Pfam" id="PF01740">
    <property type="entry name" value="STAS"/>
    <property type="match status" value="1"/>
</dbReference>
<feature type="transmembrane region" description="Helical" evidence="5">
    <location>
        <begin position="377"/>
        <end position="397"/>
    </location>
</feature>
<evidence type="ECO:0000259" key="6">
    <source>
        <dbReference type="PROSITE" id="PS50801"/>
    </source>
</evidence>
<dbReference type="RefSeq" id="WP_345350242.1">
    <property type="nucleotide sequence ID" value="NZ_BAABHJ010000003.1"/>
</dbReference>
<accession>A0ABP8TCA6</accession>
<feature type="transmembrane region" description="Helical" evidence="5">
    <location>
        <begin position="351"/>
        <end position="371"/>
    </location>
</feature>
<dbReference type="SUPFAM" id="SSF52091">
    <property type="entry name" value="SpoIIaa-like"/>
    <property type="match status" value="1"/>
</dbReference>
<feature type="transmembrane region" description="Helical" evidence="5">
    <location>
        <begin position="208"/>
        <end position="227"/>
    </location>
</feature>
<feature type="transmembrane region" description="Helical" evidence="5">
    <location>
        <begin position="234"/>
        <end position="254"/>
    </location>
</feature>
<keyword evidence="8" id="KW-1185">Reference proteome</keyword>
<evidence type="ECO:0000313" key="7">
    <source>
        <dbReference type="EMBL" id="GAA4604253.1"/>
    </source>
</evidence>
<organism evidence="7 8">
    <name type="scientific">Actinoallomurus liliacearum</name>
    <dbReference type="NCBI Taxonomy" id="1080073"/>
    <lineage>
        <taxon>Bacteria</taxon>
        <taxon>Bacillati</taxon>
        <taxon>Actinomycetota</taxon>
        <taxon>Actinomycetes</taxon>
        <taxon>Streptosporangiales</taxon>
        <taxon>Thermomonosporaceae</taxon>
        <taxon>Actinoallomurus</taxon>
    </lineage>
</organism>
<evidence type="ECO:0000256" key="4">
    <source>
        <dbReference type="ARBA" id="ARBA00023136"/>
    </source>
</evidence>
<evidence type="ECO:0000256" key="2">
    <source>
        <dbReference type="ARBA" id="ARBA00022692"/>
    </source>
</evidence>
<comment type="caution">
    <text evidence="7">The sequence shown here is derived from an EMBL/GenBank/DDBJ whole genome shotgun (WGS) entry which is preliminary data.</text>
</comment>
<dbReference type="InterPro" id="IPR002645">
    <property type="entry name" value="STAS_dom"/>
</dbReference>
<comment type="subcellular location">
    <subcellularLocation>
        <location evidence="1">Membrane</location>
        <topology evidence="1">Multi-pass membrane protein</topology>
    </subcellularLocation>
</comment>
<feature type="transmembrane region" description="Helical" evidence="5">
    <location>
        <begin position="124"/>
        <end position="146"/>
    </location>
</feature>
<feature type="transmembrane region" description="Helical" evidence="5">
    <location>
        <begin position="409"/>
        <end position="442"/>
    </location>
</feature>
<dbReference type="InterPro" id="IPR001902">
    <property type="entry name" value="SLC26A/SulP_fam"/>
</dbReference>
<dbReference type="PANTHER" id="PTHR11814">
    <property type="entry name" value="SULFATE TRANSPORTER"/>
    <property type="match status" value="1"/>
</dbReference>
<keyword evidence="3 5" id="KW-1133">Transmembrane helix</keyword>
<proteinExistence type="predicted"/>
<dbReference type="CDD" id="cd07042">
    <property type="entry name" value="STAS_SulP_like_sulfate_transporter"/>
    <property type="match status" value="1"/>
</dbReference>
<evidence type="ECO:0000256" key="3">
    <source>
        <dbReference type="ARBA" id="ARBA00022989"/>
    </source>
</evidence>
<evidence type="ECO:0000256" key="1">
    <source>
        <dbReference type="ARBA" id="ARBA00004141"/>
    </source>
</evidence>
<dbReference type="Proteomes" id="UP001500212">
    <property type="component" value="Unassembled WGS sequence"/>
</dbReference>
<name>A0ABP8TCA6_9ACTN</name>
<keyword evidence="2 5" id="KW-0812">Transmembrane</keyword>
<sequence>MPGRTPAGSSFEGPAYGAPQTGIAVGRRLGGRLSRLGELLPGRADLAAMRRHPRRDVLAGLSVAVVALPLALAYGAASGLGARAGLATAVVAGALAAIFGGGALQVSGPTGAMTVVLIPVVHRFGPGGVMLAGAMAGVVLIAAALVRLGRFARCVPAAVVEGFAVGVAVVIALQQVPAALGQATRRHDKVWREAVRAVTDHIHELRPAPLLMAVAVAAVVMTGNRWLPRVPFPLVAIVMATVIAEAFPLGLHRIGAVPAGLPAPSLNFMHPDLLAALLPSALAIAVLAALEGLLSAAVVDAMGGDRPSDPDRELFGQGLSNLAVPLFGGVPATATLARTAVNVRCGATSRLAALTHAIVLAVIAFAAGGLVADIPRAALAGLMFGAAVRMIKVASLASILRTSRIDTLIVAFTCTVTVAVNLIAAVAAGVVIATLVTIATLARGSRIEAVPCTADGAGTPRPDIADGVTGETAGGGTATGGISLYRLDGPWFFATTHRLLASFAHLTGPGVVILNMAGVSALDLTAARVIGEVITFLRARGVTVLLAGVRPDHHRLLVNAADARASLVDLIHSDPDAALSHARSLLAGADRRTS</sequence>
<keyword evidence="4 5" id="KW-0472">Membrane</keyword>
<dbReference type="EMBL" id="BAABHJ010000003">
    <property type="protein sequence ID" value="GAA4604253.1"/>
    <property type="molecule type" value="Genomic_DNA"/>
</dbReference>
<dbReference type="PROSITE" id="PS50801">
    <property type="entry name" value="STAS"/>
    <property type="match status" value="1"/>
</dbReference>
<feature type="transmembrane region" description="Helical" evidence="5">
    <location>
        <begin position="274"/>
        <end position="299"/>
    </location>
</feature>
<feature type="domain" description="STAS" evidence="6">
    <location>
        <begin position="481"/>
        <end position="557"/>
    </location>
</feature>
<dbReference type="Pfam" id="PF00916">
    <property type="entry name" value="Sulfate_transp"/>
    <property type="match status" value="1"/>
</dbReference>
<feature type="transmembrane region" description="Helical" evidence="5">
    <location>
        <begin position="158"/>
        <end position="176"/>
    </location>
</feature>
<dbReference type="InterPro" id="IPR011547">
    <property type="entry name" value="SLC26A/SulP_dom"/>
</dbReference>
<gene>
    <name evidence="7" type="ORF">GCM10023195_14430</name>
</gene>
<evidence type="ECO:0000256" key="5">
    <source>
        <dbReference type="SAM" id="Phobius"/>
    </source>
</evidence>
<dbReference type="Gene3D" id="3.30.750.24">
    <property type="entry name" value="STAS domain"/>
    <property type="match status" value="1"/>
</dbReference>